<evidence type="ECO:0000313" key="4">
    <source>
        <dbReference type="Proteomes" id="UP000198727"/>
    </source>
</evidence>
<dbReference type="InterPro" id="IPR016300">
    <property type="entry name" value="ATPase_ArsA/GET3"/>
</dbReference>
<evidence type="ECO:0000313" key="3">
    <source>
        <dbReference type="EMBL" id="SFP99663.1"/>
    </source>
</evidence>
<evidence type="ECO:0000259" key="2">
    <source>
        <dbReference type="Pfam" id="PF02374"/>
    </source>
</evidence>
<protein>
    <submittedName>
        <fullName evidence="3">Arsenite-transporting ATPase</fullName>
    </submittedName>
</protein>
<dbReference type="EMBL" id="FOWW01000004">
    <property type="protein sequence ID" value="SFP99663.1"/>
    <property type="molecule type" value="Genomic_DNA"/>
</dbReference>
<accession>A0A1I5UWN7</accession>
<sequence>MLLRPIRFFGGKGGVGKTTLAAGYALHRARRGERTLVVSTDPAHSLGDVFGVPLGERPLAVVPGLWAAEVSGEAQAARRVAEIVADAERTLPREVLPAVRRHLARAVESPGTVESALLDAVTDLVEQVGRDWDRLVVDSAPTGHMLRLLSLPALLTPWIEGLARQRESVRGVDRLAAGLVGRADEEPDPLLERLRARRERMAGLVERLRADAEVHLVLVPERLPLAETVRAAEQLTGGGLRLGTVVVNRVVPAGETGLLARRREQQEEVLARVAERFGREGVARVPLLPGALTSTAELTEVADLVSDL</sequence>
<evidence type="ECO:0000256" key="1">
    <source>
        <dbReference type="ARBA" id="ARBA00011040"/>
    </source>
</evidence>
<keyword evidence="4" id="KW-1185">Reference proteome</keyword>
<name>A0A1I5UWN7_9PSEU</name>
<dbReference type="GO" id="GO:0016887">
    <property type="term" value="F:ATP hydrolysis activity"/>
    <property type="evidence" value="ECO:0007669"/>
    <property type="project" value="InterPro"/>
</dbReference>
<proteinExistence type="inferred from homology"/>
<organism evidence="3 4">
    <name type="scientific">Amycolatopsis arida</name>
    <dbReference type="NCBI Taxonomy" id="587909"/>
    <lineage>
        <taxon>Bacteria</taxon>
        <taxon>Bacillati</taxon>
        <taxon>Actinomycetota</taxon>
        <taxon>Actinomycetes</taxon>
        <taxon>Pseudonocardiales</taxon>
        <taxon>Pseudonocardiaceae</taxon>
        <taxon>Amycolatopsis</taxon>
    </lineage>
</organism>
<dbReference type="InterPro" id="IPR027417">
    <property type="entry name" value="P-loop_NTPase"/>
</dbReference>
<reference evidence="4" key="1">
    <citation type="submission" date="2016-10" db="EMBL/GenBank/DDBJ databases">
        <authorList>
            <person name="Varghese N."/>
            <person name="Submissions S."/>
        </authorList>
    </citation>
    <scope>NUCLEOTIDE SEQUENCE [LARGE SCALE GENOMIC DNA]</scope>
    <source>
        <strain evidence="4">CGMCC 4.5579</strain>
    </source>
</reference>
<dbReference type="Proteomes" id="UP000198727">
    <property type="component" value="Unassembled WGS sequence"/>
</dbReference>
<dbReference type="GO" id="GO:0005524">
    <property type="term" value="F:ATP binding"/>
    <property type="evidence" value="ECO:0007669"/>
    <property type="project" value="InterPro"/>
</dbReference>
<comment type="similarity">
    <text evidence="1">Belongs to the arsA ATPase family.</text>
</comment>
<dbReference type="PANTHER" id="PTHR10803:SF3">
    <property type="entry name" value="ATPASE GET3"/>
    <property type="match status" value="1"/>
</dbReference>
<gene>
    <name evidence="3" type="ORF">SAMN05421810_104144</name>
</gene>
<dbReference type="CDD" id="cd02035">
    <property type="entry name" value="ArsA"/>
    <property type="match status" value="1"/>
</dbReference>
<dbReference type="SUPFAM" id="SSF52540">
    <property type="entry name" value="P-loop containing nucleoside triphosphate hydrolases"/>
    <property type="match status" value="1"/>
</dbReference>
<dbReference type="Gene3D" id="3.40.50.300">
    <property type="entry name" value="P-loop containing nucleotide triphosphate hydrolases"/>
    <property type="match status" value="1"/>
</dbReference>
<dbReference type="RefSeq" id="WP_424923290.1">
    <property type="nucleotide sequence ID" value="NZ_FOWW01000004.1"/>
</dbReference>
<dbReference type="InterPro" id="IPR025723">
    <property type="entry name" value="ArsA/GET3_ATPase-like"/>
</dbReference>
<feature type="domain" description="ArsA/GET3 Anion-transporting ATPase-like" evidence="2">
    <location>
        <begin position="8"/>
        <end position="305"/>
    </location>
</feature>
<dbReference type="Pfam" id="PF02374">
    <property type="entry name" value="ArsA_ATPase"/>
    <property type="match status" value="1"/>
</dbReference>
<dbReference type="NCBIfam" id="TIGR00345">
    <property type="entry name" value="GET3_arsA_TRC40"/>
    <property type="match status" value="1"/>
</dbReference>
<dbReference type="PANTHER" id="PTHR10803">
    <property type="entry name" value="ARSENICAL PUMP-DRIVING ATPASE ARSENITE-TRANSLOCATING ATPASE"/>
    <property type="match status" value="1"/>
</dbReference>
<dbReference type="AlphaFoldDB" id="A0A1I5UWN7"/>
<dbReference type="STRING" id="587909.SAMN05421810_104144"/>